<sequence length="71" mass="8291">MPKPLIAESAQAALKSSRPEKETPSCLGYYYFMTWTDGQSHYLTPNLMKTKDKVLGHWRTYIKWPKAKLEQ</sequence>
<name>M2QI45_CERS8</name>
<feature type="region of interest" description="Disordered" evidence="1">
    <location>
        <begin position="1"/>
        <end position="22"/>
    </location>
</feature>
<reference evidence="2 3" key="1">
    <citation type="journal article" date="2012" name="Proc. Natl. Acad. Sci. U.S.A.">
        <title>Comparative genomics of Ceriporiopsis subvermispora and Phanerochaete chrysosporium provide insight into selective ligninolysis.</title>
        <authorList>
            <person name="Fernandez-Fueyo E."/>
            <person name="Ruiz-Duenas F.J."/>
            <person name="Ferreira P."/>
            <person name="Floudas D."/>
            <person name="Hibbett D.S."/>
            <person name="Canessa P."/>
            <person name="Larrondo L.F."/>
            <person name="James T.Y."/>
            <person name="Seelenfreund D."/>
            <person name="Lobos S."/>
            <person name="Polanco R."/>
            <person name="Tello M."/>
            <person name="Honda Y."/>
            <person name="Watanabe T."/>
            <person name="Watanabe T."/>
            <person name="Ryu J.S."/>
            <person name="Kubicek C.P."/>
            <person name="Schmoll M."/>
            <person name="Gaskell J."/>
            <person name="Hammel K.E."/>
            <person name="St John F.J."/>
            <person name="Vanden Wymelenberg A."/>
            <person name="Sabat G."/>
            <person name="Splinter BonDurant S."/>
            <person name="Syed K."/>
            <person name="Yadav J.S."/>
            <person name="Doddapaneni H."/>
            <person name="Subramanian V."/>
            <person name="Lavin J.L."/>
            <person name="Oguiza J.A."/>
            <person name="Perez G."/>
            <person name="Pisabarro A.G."/>
            <person name="Ramirez L."/>
            <person name="Santoyo F."/>
            <person name="Master E."/>
            <person name="Coutinho P.M."/>
            <person name="Henrissat B."/>
            <person name="Lombard V."/>
            <person name="Magnuson J.K."/>
            <person name="Kuees U."/>
            <person name="Hori C."/>
            <person name="Igarashi K."/>
            <person name="Samejima M."/>
            <person name="Held B.W."/>
            <person name="Barry K.W."/>
            <person name="LaButti K.M."/>
            <person name="Lapidus A."/>
            <person name="Lindquist E.A."/>
            <person name="Lucas S.M."/>
            <person name="Riley R."/>
            <person name="Salamov A.A."/>
            <person name="Hoffmeister D."/>
            <person name="Schwenk D."/>
            <person name="Hadar Y."/>
            <person name="Yarden O."/>
            <person name="de Vries R.P."/>
            <person name="Wiebenga A."/>
            <person name="Stenlid J."/>
            <person name="Eastwood D."/>
            <person name="Grigoriev I.V."/>
            <person name="Berka R.M."/>
            <person name="Blanchette R.A."/>
            <person name="Kersten P."/>
            <person name="Martinez A.T."/>
            <person name="Vicuna R."/>
            <person name="Cullen D."/>
        </authorList>
    </citation>
    <scope>NUCLEOTIDE SEQUENCE [LARGE SCALE GENOMIC DNA]</scope>
    <source>
        <strain evidence="2 3">B</strain>
    </source>
</reference>
<evidence type="ECO:0000313" key="2">
    <source>
        <dbReference type="EMBL" id="EMD31760.1"/>
    </source>
</evidence>
<evidence type="ECO:0000256" key="1">
    <source>
        <dbReference type="SAM" id="MobiDB-lite"/>
    </source>
</evidence>
<protein>
    <submittedName>
        <fullName evidence="2">Uncharacterized protein</fullName>
    </submittedName>
</protein>
<accession>M2QI45</accession>
<dbReference type="HOGENOM" id="CLU_2739794_0_0_1"/>
<dbReference type="Proteomes" id="UP000016930">
    <property type="component" value="Unassembled WGS sequence"/>
</dbReference>
<dbReference type="EMBL" id="KB445815">
    <property type="protein sequence ID" value="EMD31760.1"/>
    <property type="molecule type" value="Genomic_DNA"/>
</dbReference>
<keyword evidence="3" id="KW-1185">Reference proteome</keyword>
<dbReference type="AlphaFoldDB" id="M2QI45"/>
<organism evidence="2 3">
    <name type="scientific">Ceriporiopsis subvermispora (strain B)</name>
    <name type="common">White-rot fungus</name>
    <name type="synonym">Gelatoporia subvermispora</name>
    <dbReference type="NCBI Taxonomy" id="914234"/>
    <lineage>
        <taxon>Eukaryota</taxon>
        <taxon>Fungi</taxon>
        <taxon>Dikarya</taxon>
        <taxon>Basidiomycota</taxon>
        <taxon>Agaricomycotina</taxon>
        <taxon>Agaricomycetes</taxon>
        <taxon>Polyporales</taxon>
        <taxon>Gelatoporiaceae</taxon>
        <taxon>Gelatoporia</taxon>
    </lineage>
</organism>
<gene>
    <name evidence="2" type="ORF">CERSUDRAFT_99992</name>
</gene>
<proteinExistence type="predicted"/>
<evidence type="ECO:0000313" key="3">
    <source>
        <dbReference type="Proteomes" id="UP000016930"/>
    </source>
</evidence>